<dbReference type="AlphaFoldDB" id="E4TH19"/>
<protein>
    <submittedName>
        <fullName evidence="1">Uncharacterized protein</fullName>
    </submittedName>
</protein>
<dbReference type="HOGENOM" id="CLU_490729_0_0_0"/>
<dbReference type="Proteomes" id="UP000007039">
    <property type="component" value="Chromosome"/>
</dbReference>
<accession>E4TH19</accession>
<dbReference type="STRING" id="768670.Calni_1913"/>
<sequence length="487" mass="56322">MSEKLTFTLTGNFQYDLGILGLKNVLDFFEIYYEYDDYSVSILLSEWNKIGNCSYFFGFYFNGIEQIKKKFKLKQNNLSITDFKKIILSAKVQPFNTSLESLIDFFNISQNKKIEFASYPALSIFNVSHLNVFNPGLLTKAKKDNQIDFFYNLYMQKFKGAKPSTDFNNKTCDFCQKYEGIPINRNNFIFASSAMNQGWYERPNIHICNYCSSLNLFSSYGLLKTGSGERYLIYSSNIKDLEKDNNILANSFEELITKYIENIKAETNAKDKFFIKIIFSGQNPDLDFLPFSTELLKFFIENKNLLEDLRNNDFVGIAKDPIIFSYKDTIKAILSGENLLYKADFIINCIIKQKSGNKNFKGFDDKAIKSALILLMLSIKLKKKEENSMIDKDLIEFIEFGENIRKRLYVGKNQNTARNKAISFSSAIRDSVNESKEKFMETLLQLSIYSQLPIPQNFLKKFNDPNFNYKEAGLAIALALMSIKDKE</sequence>
<reference evidence="1 2" key="2">
    <citation type="journal article" date="2011" name="Stand. Genomic Sci.">
        <title>Complete genome sequence of Calditerrivibrio nitroreducens type strain (Yu37-1).</title>
        <authorList>
            <person name="Pitluck S."/>
            <person name="Sikorski J."/>
            <person name="Zeytun A."/>
            <person name="Lapidus A."/>
            <person name="Nolan M."/>
            <person name="Lucas S."/>
            <person name="Hammon N."/>
            <person name="Deshpande S."/>
            <person name="Cheng J.F."/>
            <person name="Tapia R."/>
            <person name="Han C."/>
            <person name="Goodwin L."/>
            <person name="Liolios K."/>
            <person name="Pagani I."/>
            <person name="Ivanova N."/>
            <person name="Mavromatis K."/>
            <person name="Pati A."/>
            <person name="Chen A."/>
            <person name="Palaniappan K."/>
            <person name="Hauser L."/>
            <person name="Chang Y.J."/>
            <person name="Jeffries C.D."/>
            <person name="Detter J.C."/>
            <person name="Brambilla E."/>
            <person name="Djao O.D."/>
            <person name="Rohde M."/>
            <person name="Spring S."/>
            <person name="Goker M."/>
            <person name="Woyke T."/>
            <person name="Bristow J."/>
            <person name="Eisen J.A."/>
            <person name="Markowitz V."/>
            <person name="Hugenholtz P."/>
            <person name="Kyrpides N.C."/>
            <person name="Klenk H.P."/>
            <person name="Land M."/>
        </authorList>
    </citation>
    <scope>NUCLEOTIDE SEQUENCE [LARGE SCALE GENOMIC DNA]</scope>
    <source>
        <strain evidence="2">DSM 19672 / NBRC 101217 / Yu37-1</strain>
    </source>
</reference>
<evidence type="ECO:0000313" key="1">
    <source>
        <dbReference type="EMBL" id="ADR19817.1"/>
    </source>
</evidence>
<dbReference type="RefSeq" id="WP_013452026.1">
    <property type="nucleotide sequence ID" value="NC_014758.1"/>
</dbReference>
<dbReference type="KEGG" id="cni:Calni_1913"/>
<evidence type="ECO:0000313" key="2">
    <source>
        <dbReference type="Proteomes" id="UP000007039"/>
    </source>
</evidence>
<keyword evidence="2" id="KW-1185">Reference proteome</keyword>
<organism evidence="1 2">
    <name type="scientific">Calditerrivibrio nitroreducens (strain DSM 19672 / NBRC 101217 / Yu37-1)</name>
    <dbReference type="NCBI Taxonomy" id="768670"/>
    <lineage>
        <taxon>Bacteria</taxon>
        <taxon>Pseudomonadati</taxon>
        <taxon>Deferribacterota</taxon>
        <taxon>Deferribacteres</taxon>
        <taxon>Deferribacterales</taxon>
        <taxon>Calditerrivibrionaceae</taxon>
    </lineage>
</organism>
<proteinExistence type="predicted"/>
<gene>
    <name evidence="1" type="ordered locus">Calni_1913</name>
</gene>
<dbReference type="EMBL" id="CP002347">
    <property type="protein sequence ID" value="ADR19817.1"/>
    <property type="molecule type" value="Genomic_DNA"/>
</dbReference>
<name>E4TH19_CALNY</name>
<reference key="1">
    <citation type="submission" date="2010-11" db="EMBL/GenBank/DDBJ databases">
        <title>The complete genome of chromosome of Calditerrivibrio nitroreducens DSM 19672.</title>
        <authorList>
            <consortium name="US DOE Joint Genome Institute (JGI-PGF)"/>
            <person name="Lucas S."/>
            <person name="Copeland A."/>
            <person name="Lapidus A."/>
            <person name="Bruce D."/>
            <person name="Goodwin L."/>
            <person name="Pitluck S."/>
            <person name="Kyrpides N."/>
            <person name="Mavromatis K."/>
            <person name="Ivanova N."/>
            <person name="Mikhailova N."/>
            <person name="Zeytun A."/>
            <person name="Brettin T."/>
            <person name="Detter J.C."/>
            <person name="Tapia R."/>
            <person name="Han C."/>
            <person name="Land M."/>
            <person name="Hauser L."/>
            <person name="Markowitz V."/>
            <person name="Cheng J.-F."/>
            <person name="Hugenholtz P."/>
            <person name="Woyke T."/>
            <person name="Wu D."/>
            <person name="Spring S."/>
            <person name="Schroeder M."/>
            <person name="Brambilla E."/>
            <person name="Klenk H.-P."/>
            <person name="Eisen J.A."/>
        </authorList>
    </citation>
    <scope>NUCLEOTIDE SEQUENCE [LARGE SCALE GENOMIC DNA]</scope>
    <source>
        <strain>DSM 19672</strain>
    </source>
</reference>